<dbReference type="eggNOG" id="ENOG502Z9Q1">
    <property type="taxonomic scope" value="Bacteria"/>
</dbReference>
<accession>D3PUI6</accession>
<evidence type="ECO:0008006" key="4">
    <source>
        <dbReference type="Google" id="ProtNLM"/>
    </source>
</evidence>
<keyword evidence="1" id="KW-0732">Signal</keyword>
<evidence type="ECO:0000313" key="3">
    <source>
        <dbReference type="Proteomes" id="UP000000844"/>
    </source>
</evidence>
<dbReference type="HOGENOM" id="CLU_062812_0_0_11"/>
<dbReference type="SUPFAM" id="SSF51445">
    <property type="entry name" value="(Trans)glycosidases"/>
    <property type="match status" value="1"/>
</dbReference>
<sequence>MHKPQKRWRRGITRYWMFAVLAAALVGAMSAIPAQGESTGEPNSSRQGQVHVLPGHLIGADYEPDKFYVRQGEGEWELTYTPGWQGEDFSEAVRGTLPNLRSANAVFDDESGNVHDHDPDFDPQSNTDQFIANLDSYKANGLLATDVNLQGGNPNFDATNPAFNSDGSLRPEWMDRLGKVIEAHAERNMVVVLGYFYFRQTGVFDDEDAVRKATTNVTDWLIDNDYRNVVIEIANEHNDDDYPDIISSDEGMAELIKLAQSRFDNAAFRLAVSASRYGDASILQGPAADAADLSFVHCNGKDAQGCADAVADQQGDYDRPIVLNETDNTKGEYTDDTFDEDKKSIDAMVATGASWGYMLNQWNQYIPCRYHDDCGSTKFDYALGPDPGVNGSGEELMENFTAGVLEHLKSVVYSSASESED</sequence>
<gene>
    <name evidence="2" type="ordered locus">Snas_3333</name>
</gene>
<dbReference type="STRING" id="446470.Snas_3333"/>
<evidence type="ECO:0000256" key="1">
    <source>
        <dbReference type="SAM" id="SignalP"/>
    </source>
</evidence>
<keyword evidence="3" id="KW-1185">Reference proteome</keyword>
<protein>
    <recommendedName>
        <fullName evidence="4">Glycoside hydrolase family 5 domain-containing protein</fullName>
    </recommendedName>
</protein>
<dbReference type="Proteomes" id="UP000000844">
    <property type="component" value="Chromosome"/>
</dbReference>
<dbReference type="AlphaFoldDB" id="D3PUI6"/>
<dbReference type="KEGG" id="sna:Snas_3333"/>
<feature type="signal peptide" evidence="1">
    <location>
        <begin position="1"/>
        <end position="36"/>
    </location>
</feature>
<dbReference type="EMBL" id="CP001778">
    <property type="protein sequence ID" value="ADD42999.1"/>
    <property type="molecule type" value="Genomic_DNA"/>
</dbReference>
<proteinExistence type="predicted"/>
<organism evidence="2 3">
    <name type="scientific">Stackebrandtia nassauensis (strain DSM 44728 / CIP 108903 / NRRL B-16338 / NBRC 102104 / LLR-40K-21)</name>
    <dbReference type="NCBI Taxonomy" id="446470"/>
    <lineage>
        <taxon>Bacteria</taxon>
        <taxon>Bacillati</taxon>
        <taxon>Actinomycetota</taxon>
        <taxon>Actinomycetes</taxon>
        <taxon>Glycomycetales</taxon>
        <taxon>Glycomycetaceae</taxon>
        <taxon>Stackebrandtia</taxon>
    </lineage>
</organism>
<dbReference type="RefSeq" id="WP_013018570.1">
    <property type="nucleotide sequence ID" value="NC_013947.1"/>
</dbReference>
<evidence type="ECO:0000313" key="2">
    <source>
        <dbReference type="EMBL" id="ADD42999.1"/>
    </source>
</evidence>
<name>D3PUI6_STANL</name>
<feature type="chain" id="PRO_5003048578" description="Glycoside hydrolase family 5 domain-containing protein" evidence="1">
    <location>
        <begin position="37"/>
        <end position="421"/>
    </location>
</feature>
<dbReference type="InterPro" id="IPR017853">
    <property type="entry name" value="GH"/>
</dbReference>
<dbReference type="Gene3D" id="3.20.20.80">
    <property type="entry name" value="Glycosidases"/>
    <property type="match status" value="1"/>
</dbReference>
<reference evidence="2 3" key="1">
    <citation type="journal article" date="2009" name="Stand. Genomic Sci.">
        <title>Complete genome sequence of Stackebrandtia nassauensis type strain (LLR-40K-21).</title>
        <authorList>
            <person name="Munk C."/>
            <person name="Lapidus A."/>
            <person name="Copeland A."/>
            <person name="Jando M."/>
            <person name="Mayilraj S."/>
            <person name="Glavina Del Rio T."/>
            <person name="Nolan M."/>
            <person name="Chen F."/>
            <person name="Lucas S."/>
            <person name="Tice H."/>
            <person name="Cheng J.F."/>
            <person name="Han C."/>
            <person name="Detter J.C."/>
            <person name="Bruce D."/>
            <person name="Goodwin L."/>
            <person name="Chain P."/>
            <person name="Pitluck S."/>
            <person name="Goker M."/>
            <person name="Ovchinikova G."/>
            <person name="Pati A."/>
            <person name="Ivanova N."/>
            <person name="Mavromatis K."/>
            <person name="Chen A."/>
            <person name="Palaniappan K."/>
            <person name="Land M."/>
            <person name="Hauser L."/>
            <person name="Chang Y.J."/>
            <person name="Jeffries C.D."/>
            <person name="Bristow J."/>
            <person name="Eisen J.A."/>
            <person name="Markowitz V."/>
            <person name="Hugenholtz P."/>
            <person name="Kyrpides N.C."/>
            <person name="Klenk H.P."/>
        </authorList>
    </citation>
    <scope>NUCLEOTIDE SEQUENCE [LARGE SCALE GENOMIC DNA]</scope>
    <source>
        <strain evidence="3">DSM 44728 / CIP 108903 / NRRL B-16338 / NBRC 102104 / LLR-40K-21</strain>
    </source>
</reference>